<comment type="similarity">
    <text evidence="1">Belongs to the peptidase C48 family.</text>
</comment>
<keyword evidence="6" id="KW-1185">Reference proteome</keyword>
<dbReference type="Gene3D" id="3.40.395.10">
    <property type="entry name" value="Adenoviral Proteinase, Chain A"/>
    <property type="match status" value="1"/>
</dbReference>
<evidence type="ECO:0000259" key="4">
    <source>
        <dbReference type="Pfam" id="PF02902"/>
    </source>
</evidence>
<dbReference type="Proteomes" id="UP000834106">
    <property type="component" value="Chromosome 3"/>
</dbReference>
<protein>
    <recommendedName>
        <fullName evidence="4">Ubiquitin-like protease family profile domain-containing protein</fullName>
    </recommendedName>
</protein>
<evidence type="ECO:0000256" key="2">
    <source>
        <dbReference type="ARBA" id="ARBA00022670"/>
    </source>
</evidence>
<keyword evidence="3" id="KW-0378">Hydrolase</keyword>
<dbReference type="Pfam" id="PF02902">
    <property type="entry name" value="Peptidase_C48"/>
    <property type="match status" value="1"/>
</dbReference>
<dbReference type="EMBL" id="OU503038">
    <property type="protein sequence ID" value="CAI9757467.1"/>
    <property type="molecule type" value="Genomic_DNA"/>
</dbReference>
<dbReference type="SUPFAM" id="SSF54001">
    <property type="entry name" value="Cysteine proteinases"/>
    <property type="match status" value="1"/>
</dbReference>
<reference evidence="5" key="1">
    <citation type="submission" date="2023-05" db="EMBL/GenBank/DDBJ databases">
        <authorList>
            <person name="Huff M."/>
        </authorList>
    </citation>
    <scope>NUCLEOTIDE SEQUENCE</scope>
</reference>
<organism evidence="5 6">
    <name type="scientific">Fraxinus pennsylvanica</name>
    <dbReference type="NCBI Taxonomy" id="56036"/>
    <lineage>
        <taxon>Eukaryota</taxon>
        <taxon>Viridiplantae</taxon>
        <taxon>Streptophyta</taxon>
        <taxon>Embryophyta</taxon>
        <taxon>Tracheophyta</taxon>
        <taxon>Spermatophyta</taxon>
        <taxon>Magnoliopsida</taxon>
        <taxon>eudicotyledons</taxon>
        <taxon>Gunneridae</taxon>
        <taxon>Pentapetalae</taxon>
        <taxon>asterids</taxon>
        <taxon>lamiids</taxon>
        <taxon>Lamiales</taxon>
        <taxon>Oleaceae</taxon>
        <taxon>Oleeae</taxon>
        <taxon>Fraxinus</taxon>
    </lineage>
</organism>
<sequence length="126" mass="14762">MVFVNDHSCYSDQRIQEEASPHCNLVPDLMHRFGIGLQRPEFARVGPLDYERMSRTELPQGTQDGHCGLFMVKYVECILAGIPVNCVTFDRMPFFRKKLVIDFFHKEFYFEKDQYIDVAEAWCTVT</sequence>
<proteinExistence type="inferred from homology"/>
<evidence type="ECO:0000256" key="1">
    <source>
        <dbReference type="ARBA" id="ARBA00005234"/>
    </source>
</evidence>
<dbReference type="GO" id="GO:0008234">
    <property type="term" value="F:cysteine-type peptidase activity"/>
    <property type="evidence" value="ECO:0007669"/>
    <property type="project" value="InterPro"/>
</dbReference>
<dbReference type="InterPro" id="IPR038765">
    <property type="entry name" value="Papain-like_cys_pep_sf"/>
</dbReference>
<name>A0AAD2DK05_9LAMI</name>
<keyword evidence="2" id="KW-0645">Protease</keyword>
<dbReference type="InterPro" id="IPR003653">
    <property type="entry name" value="Peptidase_C48_C"/>
</dbReference>
<accession>A0AAD2DK05</accession>
<evidence type="ECO:0000256" key="3">
    <source>
        <dbReference type="ARBA" id="ARBA00022801"/>
    </source>
</evidence>
<gene>
    <name evidence="5" type="ORF">FPE_LOCUS4897</name>
</gene>
<evidence type="ECO:0000313" key="6">
    <source>
        <dbReference type="Proteomes" id="UP000834106"/>
    </source>
</evidence>
<feature type="domain" description="Ubiquitin-like protease family profile" evidence="4">
    <location>
        <begin position="9"/>
        <end position="100"/>
    </location>
</feature>
<dbReference type="AlphaFoldDB" id="A0AAD2DK05"/>
<dbReference type="GO" id="GO:0006508">
    <property type="term" value="P:proteolysis"/>
    <property type="evidence" value="ECO:0007669"/>
    <property type="project" value="UniProtKB-KW"/>
</dbReference>
<evidence type="ECO:0000313" key="5">
    <source>
        <dbReference type="EMBL" id="CAI9757467.1"/>
    </source>
</evidence>